<evidence type="ECO:0000313" key="9">
    <source>
        <dbReference type="Proteomes" id="UP000265341"/>
    </source>
</evidence>
<keyword evidence="4" id="KW-0132">Cell division</keyword>
<dbReference type="PANTHER" id="PTHR35794:SF2">
    <property type="entry name" value="CELL DIVISION PROTEIN DIVIVA"/>
    <property type="match status" value="1"/>
</dbReference>
<dbReference type="InterPro" id="IPR007793">
    <property type="entry name" value="DivIVA_fam"/>
</dbReference>
<dbReference type="Pfam" id="PF05103">
    <property type="entry name" value="DivIVA"/>
    <property type="match status" value="1"/>
</dbReference>
<dbReference type="Gene3D" id="6.10.250.660">
    <property type="match status" value="1"/>
</dbReference>
<evidence type="ECO:0000256" key="2">
    <source>
        <dbReference type="ARBA" id="ARBA00009008"/>
    </source>
</evidence>
<evidence type="ECO:0000256" key="3">
    <source>
        <dbReference type="ARBA" id="ARBA00022490"/>
    </source>
</evidence>
<dbReference type="NCBIfam" id="TIGR03544">
    <property type="entry name" value="DivI1A_domain"/>
    <property type="match status" value="1"/>
</dbReference>
<evidence type="ECO:0000256" key="5">
    <source>
        <dbReference type="ARBA" id="ARBA00023054"/>
    </source>
</evidence>
<accession>A0A399EZ94</accession>
<dbReference type="Proteomes" id="UP000265341">
    <property type="component" value="Unassembled WGS sequence"/>
</dbReference>
<name>A0A399EZ94_9DEIN</name>
<evidence type="ECO:0000256" key="1">
    <source>
        <dbReference type="ARBA" id="ARBA00004496"/>
    </source>
</evidence>
<comment type="similarity">
    <text evidence="2">Belongs to the DivIVA family.</text>
</comment>
<proteinExistence type="inferred from homology"/>
<reference evidence="8 9" key="1">
    <citation type="submission" date="2018-08" db="EMBL/GenBank/DDBJ databases">
        <title>Meiothermus roseus NBRC 110900 genome sequencing project.</title>
        <authorList>
            <person name="Da Costa M.S."/>
            <person name="Albuquerque L."/>
            <person name="Raposo P."/>
            <person name="Froufe H.J.C."/>
            <person name="Barroso C.S."/>
            <person name="Egas C."/>
        </authorList>
    </citation>
    <scope>NUCLEOTIDE SEQUENCE [LARGE SCALE GENOMIC DNA]</scope>
    <source>
        <strain evidence="8 9">NBRC 110900</strain>
    </source>
</reference>
<comment type="caution">
    <text evidence="8">The sequence shown here is derived from an EMBL/GenBank/DDBJ whole genome shotgun (WGS) entry which is preliminary data.</text>
</comment>
<evidence type="ECO:0000256" key="4">
    <source>
        <dbReference type="ARBA" id="ARBA00022618"/>
    </source>
</evidence>
<gene>
    <name evidence="8" type="primary">divIVA</name>
    <name evidence="8" type="ORF">Mrose_00102</name>
</gene>
<keyword evidence="5 7" id="KW-0175">Coiled coil</keyword>
<dbReference type="AlphaFoldDB" id="A0A399EZ94"/>
<organism evidence="8 9">
    <name type="scientific">Calidithermus roseus</name>
    <dbReference type="NCBI Taxonomy" id="1644118"/>
    <lineage>
        <taxon>Bacteria</taxon>
        <taxon>Thermotogati</taxon>
        <taxon>Deinococcota</taxon>
        <taxon>Deinococci</taxon>
        <taxon>Thermales</taxon>
        <taxon>Thermaceae</taxon>
        <taxon>Calidithermus</taxon>
    </lineage>
</organism>
<dbReference type="EMBL" id="QWLA01000001">
    <property type="protein sequence ID" value="RIH89877.1"/>
    <property type="molecule type" value="Genomic_DNA"/>
</dbReference>
<dbReference type="InterPro" id="IPR019933">
    <property type="entry name" value="DivIVA_domain"/>
</dbReference>
<keyword evidence="6" id="KW-0131">Cell cycle</keyword>
<evidence type="ECO:0000313" key="8">
    <source>
        <dbReference type="EMBL" id="RIH89877.1"/>
    </source>
</evidence>
<comment type="subcellular location">
    <subcellularLocation>
        <location evidence="1">Cytoplasm</location>
    </subcellularLocation>
</comment>
<dbReference type="PANTHER" id="PTHR35794">
    <property type="entry name" value="CELL DIVISION PROTEIN DIVIVA"/>
    <property type="match status" value="1"/>
</dbReference>
<feature type="coiled-coil region" evidence="7">
    <location>
        <begin position="29"/>
        <end position="131"/>
    </location>
</feature>
<evidence type="ECO:0000256" key="7">
    <source>
        <dbReference type="SAM" id="Coils"/>
    </source>
</evidence>
<dbReference type="GO" id="GO:0005737">
    <property type="term" value="C:cytoplasm"/>
    <property type="evidence" value="ECO:0007669"/>
    <property type="project" value="UniProtKB-SubCell"/>
</dbReference>
<dbReference type="RefSeq" id="WP_119275473.1">
    <property type="nucleotide sequence ID" value="NZ_QWLA01000001.1"/>
</dbReference>
<sequence>MDLTPLDVRYQEFKQGLRGYAVAEVREYLAQVADRLTALTEENESLRERIRVLESELSQAREGEADLKRAVVAAERIARDIKQQAEREAELIKREAEAAREQTMQEIVAEMKRIRGDIESLRQERDLFINQFRALLEGYLTSLDRYKRP</sequence>
<dbReference type="OrthoDB" id="9815492at2"/>
<keyword evidence="9" id="KW-1185">Reference proteome</keyword>
<dbReference type="GO" id="GO:0051301">
    <property type="term" value="P:cell division"/>
    <property type="evidence" value="ECO:0007669"/>
    <property type="project" value="UniProtKB-KW"/>
</dbReference>
<evidence type="ECO:0000256" key="6">
    <source>
        <dbReference type="ARBA" id="ARBA00023306"/>
    </source>
</evidence>
<keyword evidence="3" id="KW-0963">Cytoplasm</keyword>
<protein>
    <submittedName>
        <fullName evidence="8">Septum site-determining protein DivIVA</fullName>
    </submittedName>
</protein>